<accession>A0A2P7EB19</accession>
<organism evidence="2 3">
    <name type="scientific">Synechococcus lacustris str. Tous</name>
    <dbReference type="NCBI Taxonomy" id="1910958"/>
    <lineage>
        <taxon>Bacteria</taxon>
        <taxon>Bacillati</taxon>
        <taxon>Cyanobacteriota</taxon>
        <taxon>Cyanophyceae</taxon>
        <taxon>Synechococcales</taxon>
        <taxon>Synechococcaceae</taxon>
        <taxon>Synechococcus</taxon>
    </lineage>
</organism>
<dbReference type="SUPFAM" id="SSF52266">
    <property type="entry name" value="SGNH hydrolase"/>
    <property type="match status" value="1"/>
</dbReference>
<reference evidence="3" key="1">
    <citation type="submission" date="2018-03" db="EMBL/GenBank/DDBJ databases">
        <title>Ecological and genomic features of two cosmopolitan and abundant freshwater picocyanobacteria.</title>
        <authorList>
            <person name="Cabello-Yeves P.J."/>
            <person name="Picazo A."/>
            <person name="Camacho A."/>
            <person name="Callieri C."/>
            <person name="Rosselli R."/>
            <person name="Roda-Garcia J."/>
            <person name="Coutinho F.H."/>
            <person name="Rodriguez-Valera F."/>
        </authorList>
    </citation>
    <scope>NUCLEOTIDE SEQUENCE [LARGE SCALE GENOMIC DNA]</scope>
    <source>
        <strain evidence="3">Tous</strain>
    </source>
</reference>
<sequence length="359" mass="40639">MTPKAWSNPVRLVAINLAVLALLLSPLLGPWLLAHWALRHPRLAWGPLLELARWPYLNIYRQAIQGRKDCFQRDQTLTYIGQPKASCRFDNLEFRTTHQFNSLGVRDSEAALRQPRSIVIGDSHAMGWGVEAEERYSRLLSPKLQPSLNLSISSYGTARELRLLERYAGLYPQGYASARTILLQYGVNDWGENSSTGKQRFQSSSYLSYAANTPYVKPELLLDVSNWGHLRLFTEHWLQGILKAEVNPLDVPFPKHGEAFVASFMTYKQLLAGKSLVVFVSSDYGIWNASVYRDLEHSLGSLRRQLPHTRVLLLNLSQACDSSCYFQLDDHLTAAGHRRVAQWLNQSLTALIKPAPATH</sequence>
<name>A0A2P7EB19_9SYNE</name>
<keyword evidence="1" id="KW-0472">Membrane</keyword>
<evidence type="ECO:0000313" key="2">
    <source>
        <dbReference type="EMBL" id="PSI00426.1"/>
    </source>
</evidence>
<dbReference type="Proteomes" id="UP000240206">
    <property type="component" value="Unassembled WGS sequence"/>
</dbReference>
<keyword evidence="1" id="KW-1133">Transmembrane helix</keyword>
<dbReference type="RefSeq" id="WP_106501022.1">
    <property type="nucleotide sequence ID" value="NZ_PXVC01000129.1"/>
</dbReference>
<proteinExistence type="predicted"/>
<protein>
    <recommendedName>
        <fullName evidence="4">SGNH hydrolase-type esterase domain-containing protein</fullName>
    </recommendedName>
</protein>
<feature type="transmembrane region" description="Helical" evidence="1">
    <location>
        <begin position="12"/>
        <end position="33"/>
    </location>
</feature>
<keyword evidence="1" id="KW-0812">Transmembrane</keyword>
<dbReference type="Gene3D" id="3.40.50.1110">
    <property type="entry name" value="SGNH hydrolase"/>
    <property type="match status" value="1"/>
</dbReference>
<gene>
    <name evidence="2" type="ORF">C7K08_13205</name>
</gene>
<evidence type="ECO:0000313" key="3">
    <source>
        <dbReference type="Proteomes" id="UP000240206"/>
    </source>
</evidence>
<comment type="caution">
    <text evidence="2">The sequence shown here is derived from an EMBL/GenBank/DDBJ whole genome shotgun (WGS) entry which is preliminary data.</text>
</comment>
<evidence type="ECO:0000256" key="1">
    <source>
        <dbReference type="SAM" id="Phobius"/>
    </source>
</evidence>
<keyword evidence="3" id="KW-1185">Reference proteome</keyword>
<dbReference type="AlphaFoldDB" id="A0A2P7EB19"/>
<evidence type="ECO:0008006" key="4">
    <source>
        <dbReference type="Google" id="ProtNLM"/>
    </source>
</evidence>
<dbReference type="EMBL" id="PXVC01000129">
    <property type="protein sequence ID" value="PSI00426.1"/>
    <property type="molecule type" value="Genomic_DNA"/>
</dbReference>
<dbReference type="InterPro" id="IPR036514">
    <property type="entry name" value="SGNH_hydro_sf"/>
</dbReference>